<reference evidence="2 3" key="1">
    <citation type="submission" date="2019-03" db="EMBL/GenBank/DDBJ databases">
        <title>Genomic Encyclopedia of Type Strains, Phase IV (KMG-IV): sequencing the most valuable type-strain genomes for metagenomic binning, comparative biology and taxonomic classification.</title>
        <authorList>
            <person name="Goeker M."/>
        </authorList>
    </citation>
    <scope>NUCLEOTIDE SEQUENCE [LARGE SCALE GENOMIC DNA]</scope>
    <source>
        <strain evidence="2 3">DSM 24591</strain>
    </source>
</reference>
<feature type="signal peptide" evidence="1">
    <location>
        <begin position="1"/>
        <end position="20"/>
    </location>
</feature>
<evidence type="ECO:0000313" key="3">
    <source>
        <dbReference type="Proteomes" id="UP000295525"/>
    </source>
</evidence>
<comment type="caution">
    <text evidence="2">The sequence shown here is derived from an EMBL/GenBank/DDBJ whole genome shotgun (WGS) entry which is preliminary data.</text>
</comment>
<dbReference type="Pfam" id="PF13663">
    <property type="entry name" value="DUF4148"/>
    <property type="match status" value="1"/>
</dbReference>
<evidence type="ECO:0000256" key="1">
    <source>
        <dbReference type="SAM" id="SignalP"/>
    </source>
</evidence>
<evidence type="ECO:0000313" key="2">
    <source>
        <dbReference type="EMBL" id="TCT07071.1"/>
    </source>
</evidence>
<proteinExistence type="predicted"/>
<organism evidence="2 3">
    <name type="scientific">Paralcaligenes ureilyticus</name>
    <dbReference type="NCBI Taxonomy" id="627131"/>
    <lineage>
        <taxon>Bacteria</taxon>
        <taxon>Pseudomonadati</taxon>
        <taxon>Pseudomonadota</taxon>
        <taxon>Betaproteobacteria</taxon>
        <taxon>Burkholderiales</taxon>
        <taxon>Alcaligenaceae</taxon>
        <taxon>Paralcaligenes</taxon>
    </lineage>
</organism>
<gene>
    <name evidence="2" type="ORF">EDC26_107127</name>
</gene>
<feature type="chain" id="PRO_5020611023" evidence="1">
    <location>
        <begin position="21"/>
        <end position="108"/>
    </location>
</feature>
<name>A0A4R3M1R7_9BURK</name>
<accession>A0A4R3M1R7</accession>
<protein>
    <submittedName>
        <fullName evidence="2">Uncharacterized protein DUF4148</fullName>
    </submittedName>
</protein>
<dbReference type="OrthoDB" id="7062301at2"/>
<dbReference type="EMBL" id="SMAJ01000007">
    <property type="protein sequence ID" value="TCT07071.1"/>
    <property type="molecule type" value="Genomic_DNA"/>
</dbReference>
<dbReference type="RefSeq" id="WP_132582572.1">
    <property type="nucleotide sequence ID" value="NZ_SMAJ01000007.1"/>
</dbReference>
<keyword evidence="3" id="KW-1185">Reference proteome</keyword>
<dbReference type="InterPro" id="IPR025421">
    <property type="entry name" value="DUF4148"/>
</dbReference>
<sequence length="108" mass="12080">MRSSKILLVTAFLLSAAATAAGAQQVRQSVHAGQEIEPSVTTAYGEPKTSAEVHADLALWKRAGLDKFWRHRGGPDTFRPEYKAAYAEYVRLRWGSEYQQEVQRQSAK</sequence>
<keyword evidence="1" id="KW-0732">Signal</keyword>
<dbReference type="AlphaFoldDB" id="A0A4R3M1R7"/>
<dbReference type="Proteomes" id="UP000295525">
    <property type="component" value="Unassembled WGS sequence"/>
</dbReference>